<accession>A0ABS1VNL9</accession>
<organism evidence="1 2">
    <name type="scientific">Paractinoplanes lichenicola</name>
    <dbReference type="NCBI Taxonomy" id="2802976"/>
    <lineage>
        <taxon>Bacteria</taxon>
        <taxon>Bacillati</taxon>
        <taxon>Actinomycetota</taxon>
        <taxon>Actinomycetes</taxon>
        <taxon>Micromonosporales</taxon>
        <taxon>Micromonosporaceae</taxon>
        <taxon>Paractinoplanes</taxon>
    </lineage>
</organism>
<dbReference type="RefSeq" id="WP_202992646.1">
    <property type="nucleotide sequence ID" value="NZ_JAENHO010000005.1"/>
</dbReference>
<proteinExistence type="predicted"/>
<dbReference type="Proteomes" id="UP000598996">
    <property type="component" value="Unassembled WGS sequence"/>
</dbReference>
<reference evidence="1 2" key="1">
    <citation type="submission" date="2021-01" db="EMBL/GenBank/DDBJ databases">
        <title>Actinoplanes sp. nov. LDG1-01 isolated from lichen.</title>
        <authorList>
            <person name="Saeng-In P."/>
            <person name="Phongsopitanun W."/>
            <person name="Kanchanasin P."/>
            <person name="Yuki M."/>
            <person name="Kudo T."/>
            <person name="Ohkuma M."/>
            <person name="Tanasupawat S."/>
        </authorList>
    </citation>
    <scope>NUCLEOTIDE SEQUENCE [LARGE SCALE GENOMIC DNA]</scope>
    <source>
        <strain evidence="1 2">LDG1-01</strain>
    </source>
</reference>
<keyword evidence="2" id="KW-1185">Reference proteome</keyword>
<evidence type="ECO:0008006" key="3">
    <source>
        <dbReference type="Google" id="ProtNLM"/>
    </source>
</evidence>
<dbReference type="EMBL" id="JAENHO010000005">
    <property type="protein sequence ID" value="MBL7256071.1"/>
    <property type="molecule type" value="Genomic_DNA"/>
</dbReference>
<evidence type="ECO:0000313" key="2">
    <source>
        <dbReference type="Proteomes" id="UP000598996"/>
    </source>
</evidence>
<name>A0ABS1VNL9_9ACTN</name>
<comment type="caution">
    <text evidence="1">The sequence shown here is derived from an EMBL/GenBank/DDBJ whole genome shotgun (WGS) entry which is preliminary data.</text>
</comment>
<sequence length="73" mass="8544">MKHYLLIFDRLHGELLEEREFLDGDEALEARFAAEREGRPSHVEIVVLSADSREDIRRTHSRYFMSLGEIARG</sequence>
<gene>
    <name evidence="1" type="ORF">JKJ07_17385</name>
</gene>
<evidence type="ECO:0000313" key="1">
    <source>
        <dbReference type="EMBL" id="MBL7256071.1"/>
    </source>
</evidence>
<protein>
    <recommendedName>
        <fullName evidence="3">YCII-related domain-containing protein</fullName>
    </recommendedName>
</protein>